<evidence type="ECO:0000256" key="2">
    <source>
        <dbReference type="ARBA" id="ARBA00022679"/>
    </source>
</evidence>
<keyword evidence="1" id="KW-0328">Glycosyltransferase</keyword>
<dbReference type="EMBL" id="SMAI01000012">
    <property type="protein sequence ID" value="TCT02608.1"/>
    <property type="molecule type" value="Genomic_DNA"/>
</dbReference>
<evidence type="ECO:0000256" key="3">
    <source>
        <dbReference type="ARBA" id="ARBA00043995"/>
    </source>
</evidence>
<dbReference type="PANTHER" id="PTHR30160:SF7">
    <property type="entry name" value="ADP-HEPTOSE--LPS HEPTOSYLTRANSFERASE 2"/>
    <property type="match status" value="1"/>
</dbReference>
<dbReference type="GO" id="GO:0005829">
    <property type="term" value="C:cytosol"/>
    <property type="evidence" value="ECO:0007669"/>
    <property type="project" value="TreeGrafter"/>
</dbReference>
<dbReference type="OrthoDB" id="9797795at2"/>
<dbReference type="Gene3D" id="3.40.50.2000">
    <property type="entry name" value="Glycogen Phosphorylase B"/>
    <property type="match status" value="2"/>
</dbReference>
<dbReference type="InterPro" id="IPR051199">
    <property type="entry name" value="LPS_LOS_Heptosyltrfase"/>
</dbReference>
<proteinExistence type="inferred from homology"/>
<dbReference type="Proteomes" id="UP000294664">
    <property type="component" value="Unassembled WGS sequence"/>
</dbReference>
<evidence type="ECO:0000256" key="1">
    <source>
        <dbReference type="ARBA" id="ARBA00022676"/>
    </source>
</evidence>
<gene>
    <name evidence="6" type="ORF">EDC64_11241</name>
</gene>
<dbReference type="EC" id="2.4.99.24" evidence="4"/>
<dbReference type="SUPFAM" id="SSF53756">
    <property type="entry name" value="UDP-Glycosyltransferase/glycogen phosphorylase"/>
    <property type="match status" value="1"/>
</dbReference>
<dbReference type="CDD" id="cd03789">
    <property type="entry name" value="GT9_LPS_heptosyltransferase"/>
    <property type="match status" value="1"/>
</dbReference>
<dbReference type="AlphaFoldDB" id="A0A4V2UX90"/>
<reference evidence="6 7" key="1">
    <citation type="submission" date="2019-03" db="EMBL/GenBank/DDBJ databases">
        <title>Genomic Encyclopedia of Type Strains, Phase IV (KMG-IV): sequencing the most valuable type-strain genomes for metagenomic binning, comparative biology and taxonomic classification.</title>
        <authorList>
            <person name="Goeker M."/>
        </authorList>
    </citation>
    <scope>NUCLEOTIDE SEQUENCE [LARGE SCALE GENOMIC DNA]</scope>
    <source>
        <strain evidence="6 7">DSM 9035</strain>
    </source>
</reference>
<evidence type="ECO:0000313" key="7">
    <source>
        <dbReference type="Proteomes" id="UP000294664"/>
    </source>
</evidence>
<comment type="similarity">
    <text evidence="3">Belongs to the glycosyltransferase 9 family.</text>
</comment>
<dbReference type="Pfam" id="PF01075">
    <property type="entry name" value="Glyco_transf_9"/>
    <property type="match status" value="1"/>
</dbReference>
<organism evidence="6 7">
    <name type="scientific">Aquabacter spiritensis</name>
    <dbReference type="NCBI Taxonomy" id="933073"/>
    <lineage>
        <taxon>Bacteria</taxon>
        <taxon>Pseudomonadati</taxon>
        <taxon>Pseudomonadota</taxon>
        <taxon>Alphaproteobacteria</taxon>
        <taxon>Hyphomicrobiales</taxon>
        <taxon>Xanthobacteraceae</taxon>
        <taxon>Aquabacter</taxon>
    </lineage>
</organism>
<evidence type="ECO:0000313" key="6">
    <source>
        <dbReference type="EMBL" id="TCT02608.1"/>
    </source>
</evidence>
<accession>A0A4V2UX90</accession>
<dbReference type="GO" id="GO:0009244">
    <property type="term" value="P:lipopolysaccharide core region biosynthetic process"/>
    <property type="evidence" value="ECO:0007669"/>
    <property type="project" value="TreeGrafter"/>
</dbReference>
<dbReference type="PANTHER" id="PTHR30160">
    <property type="entry name" value="TETRAACYLDISACCHARIDE 4'-KINASE-RELATED"/>
    <property type="match status" value="1"/>
</dbReference>
<dbReference type="InterPro" id="IPR011910">
    <property type="entry name" value="RfaF"/>
</dbReference>
<keyword evidence="2 6" id="KW-0808">Transferase</keyword>
<dbReference type="RefSeq" id="WP_132033681.1">
    <property type="nucleotide sequence ID" value="NZ_SMAI01000012.1"/>
</dbReference>
<comment type="catalytic activity">
    <reaction evidence="5">
        <text>an L-alpha-D-Hep-(1-&gt;5)-[alpha-Kdo-(2-&gt;4)]-alpha-Kdo-(2-&gt;6)-lipid A + ADP-L-glycero-beta-D-manno-heptose = an L-alpha-D-Hep-(1-&gt;3)-L-alpha-D-Hep-(1-&gt;5)-[alpha-Kdo-(2-&gt;4)]-alpha-Kdo-(2-&gt;6)-lipid A + ADP + H(+)</text>
        <dbReference type="Rhea" id="RHEA:74071"/>
        <dbReference type="ChEBI" id="CHEBI:15378"/>
        <dbReference type="ChEBI" id="CHEBI:61506"/>
        <dbReference type="ChEBI" id="CHEBI:193068"/>
        <dbReference type="ChEBI" id="CHEBI:193069"/>
        <dbReference type="ChEBI" id="CHEBI:456216"/>
        <dbReference type="EC" id="2.4.99.24"/>
    </reaction>
</comment>
<name>A0A4V2UX90_9HYPH</name>
<evidence type="ECO:0000256" key="5">
    <source>
        <dbReference type="ARBA" id="ARBA00047503"/>
    </source>
</evidence>
<dbReference type="InterPro" id="IPR002201">
    <property type="entry name" value="Glyco_trans_9"/>
</dbReference>
<evidence type="ECO:0000256" key="4">
    <source>
        <dbReference type="ARBA" id="ARBA00044042"/>
    </source>
</evidence>
<keyword evidence="7" id="KW-1185">Reference proteome</keyword>
<dbReference type="GO" id="GO:0008713">
    <property type="term" value="F:ADP-heptose-lipopolysaccharide heptosyltransferase activity"/>
    <property type="evidence" value="ECO:0007669"/>
    <property type="project" value="UniProtKB-EC"/>
</dbReference>
<sequence>MTSAPILIAGFGGIGDHIRCFALARHIALQEPGAQIDFLCRSPVDRLVPFVPHLRGAFVDDTPHGRFGLPQKLRLAARLRRQGYRRAYIVSRTLKAALVPFLAGIPERVGWFGEGRAVLINRVCSGEARLYGETEKVCALAFSGRLAACGAMLPPEMVIPPPVLEAWRRAALGGMPAGPVLALGPGAYNDRRIWPPERFAEIARRFARRGWDIWLLGGPREQAVAAMIAGAAPIRDFTATPLDAAACQLASADLFLGNDSGLLHMAGALGVPSVGLFGPTVLEVTGPRNPGVVEVRPPDRGIDLRDVTIEAVDAALLARIAACRGLRPVSA</sequence>
<comment type="caution">
    <text evidence="6">The sequence shown here is derived from an EMBL/GenBank/DDBJ whole genome shotgun (WGS) entry which is preliminary data.</text>
</comment>
<protein>
    <recommendedName>
        <fullName evidence="4">lipopolysaccharide heptosyltransferase II</fullName>
        <ecNumber evidence="4">2.4.99.24</ecNumber>
    </recommendedName>
</protein>
<dbReference type="NCBIfam" id="TIGR02195">
    <property type="entry name" value="heptsyl_trn_II"/>
    <property type="match status" value="1"/>
</dbReference>